<dbReference type="EMBL" id="VNHN01000014">
    <property type="protein sequence ID" value="TYP10812.1"/>
    <property type="molecule type" value="Genomic_DNA"/>
</dbReference>
<sequence length="43" mass="5008">MILNEMIFPCFTPFVICLFDVIHYSFPLDDINHILKIGNPVKV</sequence>
<comment type="caution">
    <text evidence="2">The sequence shown here is derived from an EMBL/GenBank/DDBJ whole genome shotgun (WGS) entry which is preliminary data.</text>
</comment>
<proteinExistence type="predicted"/>
<keyword evidence="1" id="KW-0472">Membrane</keyword>
<feature type="transmembrane region" description="Helical" evidence="1">
    <location>
        <begin position="6"/>
        <end position="26"/>
    </location>
</feature>
<evidence type="ECO:0000256" key="1">
    <source>
        <dbReference type="SAM" id="Phobius"/>
    </source>
</evidence>
<keyword evidence="3" id="KW-1185">Reference proteome</keyword>
<dbReference type="Proteomes" id="UP000324170">
    <property type="component" value="Unassembled WGS sequence"/>
</dbReference>
<organism evidence="2 3">
    <name type="scientific">Xenorhabdus doucetiae</name>
    <dbReference type="NCBI Taxonomy" id="351671"/>
    <lineage>
        <taxon>Bacteria</taxon>
        <taxon>Pseudomonadati</taxon>
        <taxon>Pseudomonadota</taxon>
        <taxon>Gammaproteobacteria</taxon>
        <taxon>Enterobacterales</taxon>
        <taxon>Morganellaceae</taxon>
        <taxon>Xenorhabdus</taxon>
    </lineage>
</organism>
<accession>A0ABY3NTF5</accession>
<name>A0ABY3NTF5_9GAMM</name>
<keyword evidence="1" id="KW-0812">Transmembrane</keyword>
<reference evidence="2 3" key="1">
    <citation type="submission" date="2019-07" db="EMBL/GenBank/DDBJ databases">
        <title>Genomic Encyclopedia of Type Strains, Phase I: the one thousand microbial genomes (KMG-I) project.</title>
        <authorList>
            <person name="Kyrpides N."/>
        </authorList>
    </citation>
    <scope>NUCLEOTIDE SEQUENCE [LARGE SCALE GENOMIC DNA]</scope>
    <source>
        <strain evidence="2 3">DSM 17909</strain>
    </source>
</reference>
<evidence type="ECO:0000313" key="2">
    <source>
        <dbReference type="EMBL" id="TYP10812.1"/>
    </source>
</evidence>
<gene>
    <name evidence="2" type="ORF">LY16_01196</name>
</gene>
<evidence type="ECO:0000313" key="3">
    <source>
        <dbReference type="Proteomes" id="UP000324170"/>
    </source>
</evidence>
<keyword evidence="1" id="KW-1133">Transmembrane helix</keyword>
<protein>
    <submittedName>
        <fullName evidence="2">Uncharacterized protein</fullName>
    </submittedName>
</protein>